<dbReference type="RefSeq" id="WP_146393444.1">
    <property type="nucleotide sequence ID" value="NZ_SJPK01000018.1"/>
</dbReference>
<evidence type="ECO:0000256" key="4">
    <source>
        <dbReference type="ARBA" id="ARBA00022862"/>
    </source>
</evidence>
<name>A0A5C5WZF8_9BACT</name>
<evidence type="ECO:0000256" key="8">
    <source>
        <dbReference type="ARBA" id="ARBA00032824"/>
    </source>
</evidence>
<evidence type="ECO:0000256" key="9">
    <source>
        <dbReference type="ARBA" id="ARBA00038489"/>
    </source>
</evidence>
<evidence type="ECO:0000256" key="7">
    <source>
        <dbReference type="ARBA" id="ARBA00023284"/>
    </source>
</evidence>
<dbReference type="InterPro" id="IPR036249">
    <property type="entry name" value="Thioredoxin-like_sf"/>
</dbReference>
<evidence type="ECO:0000313" key="14">
    <source>
        <dbReference type="Proteomes" id="UP000318053"/>
    </source>
</evidence>
<keyword evidence="7" id="KW-0676">Redox-active center</keyword>
<dbReference type="InterPro" id="IPR013766">
    <property type="entry name" value="Thioredoxin_domain"/>
</dbReference>
<dbReference type="AlphaFoldDB" id="A0A5C5WZF8"/>
<evidence type="ECO:0000256" key="1">
    <source>
        <dbReference type="ARBA" id="ARBA00003330"/>
    </source>
</evidence>
<dbReference type="OrthoDB" id="9809746at2"/>
<dbReference type="EC" id="1.11.1.24" evidence="2"/>
<evidence type="ECO:0000256" key="6">
    <source>
        <dbReference type="ARBA" id="ARBA00023157"/>
    </source>
</evidence>
<feature type="domain" description="Thioredoxin" evidence="12">
    <location>
        <begin position="43"/>
        <end position="215"/>
    </location>
</feature>
<evidence type="ECO:0000256" key="3">
    <source>
        <dbReference type="ARBA" id="ARBA00022559"/>
    </source>
</evidence>
<comment type="function">
    <text evidence="1">Thiol-specific peroxidase that catalyzes the reduction of hydrogen peroxide and organic hydroperoxides to water and alcohols, respectively. Plays a role in cell protection against oxidative stress by detoxifying peroxides and as sensor of hydrogen peroxide-mediated signaling events.</text>
</comment>
<dbReference type="Pfam" id="PF00578">
    <property type="entry name" value="AhpC-TSA"/>
    <property type="match status" value="1"/>
</dbReference>
<sequence>MTTLREQTEEKFANTRKNNPGFANRVDELLSSTEALQAAAKAIEVGEKAPDFELPNPQGEIVSLSKLLAQGPLVVTFYRGSWCPYCNLQLRAMQQRLPEIHALDAELVAISPAVPDQSLSQAQQQELAFPVLSDQDARVASAYGVAWNVPDTILDHMRNDRKLDLADINGGNASVLPIPATFVLNRDGVVTWRFVNVDYRQRAEPADVVAALRER</sequence>
<keyword evidence="4" id="KW-0049">Antioxidant</keyword>
<comment type="similarity">
    <text evidence="9">Belongs to the peroxiredoxin family. BCP/PrxQ subfamily.</text>
</comment>
<keyword evidence="5 13" id="KW-0560">Oxidoreductase</keyword>
<dbReference type="InterPro" id="IPR050924">
    <property type="entry name" value="Peroxiredoxin_BCP/PrxQ"/>
</dbReference>
<comment type="caution">
    <text evidence="13">The sequence shown here is derived from an EMBL/GenBank/DDBJ whole genome shotgun (WGS) entry which is preliminary data.</text>
</comment>
<dbReference type="Gene3D" id="3.40.30.10">
    <property type="entry name" value="Glutaredoxin"/>
    <property type="match status" value="1"/>
</dbReference>
<gene>
    <name evidence="13" type="primary">bcp_4</name>
    <name evidence="13" type="ORF">CA85_46190</name>
</gene>
<organism evidence="13 14">
    <name type="scientific">Allorhodopirellula solitaria</name>
    <dbReference type="NCBI Taxonomy" id="2527987"/>
    <lineage>
        <taxon>Bacteria</taxon>
        <taxon>Pseudomonadati</taxon>
        <taxon>Planctomycetota</taxon>
        <taxon>Planctomycetia</taxon>
        <taxon>Pirellulales</taxon>
        <taxon>Pirellulaceae</taxon>
        <taxon>Allorhodopirellula</taxon>
    </lineage>
</organism>
<dbReference type="PANTHER" id="PTHR42801:SF7">
    <property type="entry name" value="SLL1159 PROTEIN"/>
    <property type="match status" value="1"/>
</dbReference>
<evidence type="ECO:0000256" key="10">
    <source>
        <dbReference type="ARBA" id="ARBA00042639"/>
    </source>
</evidence>
<keyword evidence="3 13" id="KW-0575">Peroxidase</keyword>
<proteinExistence type="inferred from homology"/>
<dbReference type="GO" id="GO:0045454">
    <property type="term" value="P:cell redox homeostasis"/>
    <property type="evidence" value="ECO:0007669"/>
    <property type="project" value="TreeGrafter"/>
</dbReference>
<evidence type="ECO:0000259" key="12">
    <source>
        <dbReference type="PROSITE" id="PS51352"/>
    </source>
</evidence>
<protein>
    <recommendedName>
        <fullName evidence="2">thioredoxin-dependent peroxiredoxin</fullName>
        <ecNumber evidence="2">1.11.1.24</ecNumber>
    </recommendedName>
    <alternativeName>
        <fullName evidence="8">Thioredoxin peroxidase</fullName>
    </alternativeName>
    <alternativeName>
        <fullName evidence="10">Thioredoxin-dependent peroxiredoxin Bcp</fullName>
    </alternativeName>
</protein>
<dbReference type="GO" id="GO:0008379">
    <property type="term" value="F:thioredoxin peroxidase activity"/>
    <property type="evidence" value="ECO:0007669"/>
    <property type="project" value="TreeGrafter"/>
</dbReference>
<evidence type="ECO:0000256" key="11">
    <source>
        <dbReference type="ARBA" id="ARBA00049091"/>
    </source>
</evidence>
<dbReference type="GO" id="GO:0005737">
    <property type="term" value="C:cytoplasm"/>
    <property type="evidence" value="ECO:0007669"/>
    <property type="project" value="TreeGrafter"/>
</dbReference>
<dbReference type="CDD" id="cd02970">
    <property type="entry name" value="PRX_like2"/>
    <property type="match status" value="1"/>
</dbReference>
<keyword evidence="14" id="KW-1185">Reference proteome</keyword>
<evidence type="ECO:0000256" key="2">
    <source>
        <dbReference type="ARBA" id="ARBA00013017"/>
    </source>
</evidence>
<dbReference type="PROSITE" id="PS51352">
    <property type="entry name" value="THIOREDOXIN_2"/>
    <property type="match status" value="1"/>
</dbReference>
<evidence type="ECO:0000313" key="13">
    <source>
        <dbReference type="EMBL" id="TWT56028.1"/>
    </source>
</evidence>
<dbReference type="InterPro" id="IPR000866">
    <property type="entry name" value="AhpC/TSA"/>
</dbReference>
<dbReference type="SUPFAM" id="SSF52833">
    <property type="entry name" value="Thioredoxin-like"/>
    <property type="match status" value="1"/>
</dbReference>
<dbReference type="EMBL" id="SJPK01000018">
    <property type="protein sequence ID" value="TWT56028.1"/>
    <property type="molecule type" value="Genomic_DNA"/>
</dbReference>
<dbReference type="Proteomes" id="UP000318053">
    <property type="component" value="Unassembled WGS sequence"/>
</dbReference>
<evidence type="ECO:0000256" key="5">
    <source>
        <dbReference type="ARBA" id="ARBA00023002"/>
    </source>
</evidence>
<comment type="catalytic activity">
    <reaction evidence="11">
        <text>a hydroperoxide + [thioredoxin]-dithiol = an alcohol + [thioredoxin]-disulfide + H2O</text>
        <dbReference type="Rhea" id="RHEA:62620"/>
        <dbReference type="Rhea" id="RHEA-COMP:10698"/>
        <dbReference type="Rhea" id="RHEA-COMP:10700"/>
        <dbReference type="ChEBI" id="CHEBI:15377"/>
        <dbReference type="ChEBI" id="CHEBI:29950"/>
        <dbReference type="ChEBI" id="CHEBI:30879"/>
        <dbReference type="ChEBI" id="CHEBI:35924"/>
        <dbReference type="ChEBI" id="CHEBI:50058"/>
        <dbReference type="EC" id="1.11.1.24"/>
    </reaction>
</comment>
<dbReference type="GO" id="GO:0034599">
    <property type="term" value="P:cellular response to oxidative stress"/>
    <property type="evidence" value="ECO:0007669"/>
    <property type="project" value="TreeGrafter"/>
</dbReference>
<accession>A0A5C5WZF8</accession>
<reference evidence="13 14" key="1">
    <citation type="submission" date="2019-02" db="EMBL/GenBank/DDBJ databases">
        <title>Deep-cultivation of Planctomycetes and their phenomic and genomic characterization uncovers novel biology.</title>
        <authorList>
            <person name="Wiegand S."/>
            <person name="Jogler M."/>
            <person name="Boedeker C."/>
            <person name="Pinto D."/>
            <person name="Vollmers J."/>
            <person name="Rivas-Marin E."/>
            <person name="Kohn T."/>
            <person name="Peeters S.H."/>
            <person name="Heuer A."/>
            <person name="Rast P."/>
            <person name="Oberbeckmann S."/>
            <person name="Bunk B."/>
            <person name="Jeske O."/>
            <person name="Meyerdierks A."/>
            <person name="Storesund J.E."/>
            <person name="Kallscheuer N."/>
            <person name="Luecker S."/>
            <person name="Lage O.M."/>
            <person name="Pohl T."/>
            <person name="Merkel B.J."/>
            <person name="Hornburger P."/>
            <person name="Mueller R.-W."/>
            <person name="Bruemmer F."/>
            <person name="Labrenz M."/>
            <person name="Spormann A.M."/>
            <person name="Op Den Camp H."/>
            <person name="Overmann J."/>
            <person name="Amann R."/>
            <person name="Jetten M.S.M."/>
            <person name="Mascher T."/>
            <person name="Medema M.H."/>
            <person name="Devos D.P."/>
            <person name="Kaster A.-K."/>
            <person name="Ovreas L."/>
            <person name="Rohde M."/>
            <person name="Galperin M.Y."/>
            <person name="Jogler C."/>
        </authorList>
    </citation>
    <scope>NUCLEOTIDE SEQUENCE [LARGE SCALE GENOMIC DNA]</scope>
    <source>
        <strain evidence="13 14">CA85</strain>
    </source>
</reference>
<keyword evidence="6" id="KW-1015">Disulfide bond</keyword>
<dbReference type="PANTHER" id="PTHR42801">
    <property type="entry name" value="THIOREDOXIN-DEPENDENT PEROXIDE REDUCTASE"/>
    <property type="match status" value="1"/>
</dbReference>